<sequence length="343" mass="37629">MSHTLLQDAIVPRKRKLDSDDSFTSTSNGNGSADGQCTMTTPPKLRRIMAKCSDQNLDTSSPSAMSEAFCFKSVTDGHSAIESINAIIKHYRKTSFRILRVNLLQRDAIARMDGKACTIDDIYDMEGEVNKLAWPVCVPKDPLPPPRPSHVELPVTRVLRSSQRHSSSTPAVSRPSTPASTPAPAPASVSLPAPPLRPITITIPARKKAKAKVEPPPPAPMITFTSTFRVPVKKEPVPDRIHPYKKLPCRGDSIQTRIAKLQADPWSDASKLTPKTVFCRGCLKQVCLDKRFDYYPGFWETHKRRCQYVQSGVPKLSKAVEVATVTSASVTSDGSLRTGSNLT</sequence>
<organism evidence="2 3">
    <name type="scientific">Gymnopus androsaceus JB14</name>
    <dbReference type="NCBI Taxonomy" id="1447944"/>
    <lineage>
        <taxon>Eukaryota</taxon>
        <taxon>Fungi</taxon>
        <taxon>Dikarya</taxon>
        <taxon>Basidiomycota</taxon>
        <taxon>Agaricomycotina</taxon>
        <taxon>Agaricomycetes</taxon>
        <taxon>Agaricomycetidae</taxon>
        <taxon>Agaricales</taxon>
        <taxon>Marasmiineae</taxon>
        <taxon>Omphalotaceae</taxon>
        <taxon>Gymnopus</taxon>
    </lineage>
</organism>
<gene>
    <name evidence="2" type="ORF">BT96DRAFT_920466</name>
</gene>
<dbReference type="AlphaFoldDB" id="A0A6A4HPN7"/>
<protein>
    <submittedName>
        <fullName evidence="2">Uncharacterized protein</fullName>
    </submittedName>
</protein>
<proteinExistence type="predicted"/>
<accession>A0A6A4HPN7</accession>
<feature type="compositionally biased region" description="Polar residues" evidence="1">
    <location>
        <begin position="22"/>
        <end position="40"/>
    </location>
</feature>
<dbReference type="OrthoDB" id="2855464at2759"/>
<feature type="region of interest" description="Disordered" evidence="1">
    <location>
        <begin position="16"/>
        <end position="40"/>
    </location>
</feature>
<keyword evidence="3" id="KW-1185">Reference proteome</keyword>
<reference evidence="2" key="1">
    <citation type="journal article" date="2019" name="Environ. Microbiol.">
        <title>Fungal ecological strategies reflected in gene transcription - a case study of two litter decomposers.</title>
        <authorList>
            <person name="Barbi F."/>
            <person name="Kohler A."/>
            <person name="Barry K."/>
            <person name="Baskaran P."/>
            <person name="Daum C."/>
            <person name="Fauchery L."/>
            <person name="Ihrmark K."/>
            <person name="Kuo A."/>
            <person name="LaButti K."/>
            <person name="Lipzen A."/>
            <person name="Morin E."/>
            <person name="Grigoriev I.V."/>
            <person name="Henrissat B."/>
            <person name="Lindahl B."/>
            <person name="Martin F."/>
        </authorList>
    </citation>
    <scope>NUCLEOTIDE SEQUENCE</scope>
    <source>
        <strain evidence="2">JB14</strain>
    </source>
</reference>
<feature type="region of interest" description="Disordered" evidence="1">
    <location>
        <begin position="159"/>
        <end position="191"/>
    </location>
</feature>
<evidence type="ECO:0000256" key="1">
    <source>
        <dbReference type="SAM" id="MobiDB-lite"/>
    </source>
</evidence>
<dbReference type="EMBL" id="ML769475">
    <property type="protein sequence ID" value="KAE9398987.1"/>
    <property type="molecule type" value="Genomic_DNA"/>
</dbReference>
<name>A0A6A4HPN7_9AGAR</name>
<evidence type="ECO:0000313" key="2">
    <source>
        <dbReference type="EMBL" id="KAE9398987.1"/>
    </source>
</evidence>
<dbReference type="Proteomes" id="UP000799118">
    <property type="component" value="Unassembled WGS sequence"/>
</dbReference>
<evidence type="ECO:0000313" key="3">
    <source>
        <dbReference type="Proteomes" id="UP000799118"/>
    </source>
</evidence>
<feature type="compositionally biased region" description="Low complexity" evidence="1">
    <location>
        <begin position="166"/>
        <end position="191"/>
    </location>
</feature>